<dbReference type="EMBL" id="QSUZ01000002">
    <property type="protein sequence ID" value="RGN89960.1"/>
    <property type="molecule type" value="Genomic_DNA"/>
</dbReference>
<feature type="domain" description="Response regulatory" evidence="12">
    <location>
        <begin position="928"/>
        <end position="1049"/>
    </location>
</feature>
<dbReference type="Pfam" id="PF00072">
    <property type="entry name" value="Response_reg"/>
    <property type="match status" value="1"/>
</dbReference>
<dbReference type="PANTHER" id="PTHR43047">
    <property type="entry name" value="TWO-COMPONENT HISTIDINE PROTEIN KINASE"/>
    <property type="match status" value="1"/>
</dbReference>
<evidence type="ECO:0000256" key="2">
    <source>
        <dbReference type="ARBA" id="ARBA00012438"/>
    </source>
</evidence>
<dbReference type="GO" id="GO:0000155">
    <property type="term" value="F:phosphorelay sensor kinase activity"/>
    <property type="evidence" value="ECO:0007669"/>
    <property type="project" value="InterPro"/>
</dbReference>
<keyword evidence="10" id="KW-1133">Transmembrane helix</keyword>
<dbReference type="GO" id="GO:0005886">
    <property type="term" value="C:plasma membrane"/>
    <property type="evidence" value="ECO:0007669"/>
    <property type="project" value="TreeGrafter"/>
</dbReference>
<dbReference type="Gene3D" id="3.30.565.10">
    <property type="entry name" value="Histidine kinase-like ATPase, C-terminal domain"/>
    <property type="match status" value="1"/>
</dbReference>
<dbReference type="Proteomes" id="UP000284644">
    <property type="component" value="Unassembled WGS sequence"/>
</dbReference>
<evidence type="ECO:0000256" key="6">
    <source>
        <dbReference type="ARBA" id="ARBA00022777"/>
    </source>
</evidence>
<evidence type="ECO:0000313" key="16">
    <source>
        <dbReference type="EMBL" id="RGR51393.1"/>
    </source>
</evidence>
<dbReference type="Gene3D" id="3.40.50.2300">
    <property type="match status" value="1"/>
</dbReference>
<evidence type="ECO:0000313" key="17">
    <source>
        <dbReference type="EMBL" id="RHE15691.1"/>
    </source>
</evidence>
<dbReference type="PROSITE" id="PS50109">
    <property type="entry name" value="HIS_KIN"/>
    <property type="match status" value="1"/>
</dbReference>
<dbReference type="EMBL" id="QRJH01000002">
    <property type="protein sequence ID" value="RHH19997.1"/>
    <property type="molecule type" value="Genomic_DNA"/>
</dbReference>
<keyword evidence="4 9" id="KW-0597">Phosphoprotein</keyword>
<dbReference type="Gene3D" id="1.10.287.130">
    <property type="match status" value="1"/>
</dbReference>
<dbReference type="InterPro" id="IPR003661">
    <property type="entry name" value="HisK_dim/P_dom"/>
</dbReference>
<dbReference type="NCBIfam" id="TIGR00254">
    <property type="entry name" value="GGDEF"/>
    <property type="match status" value="1"/>
</dbReference>
<dbReference type="CDD" id="cd17546">
    <property type="entry name" value="REC_hyHK_CKI1_RcsC-like"/>
    <property type="match status" value="1"/>
</dbReference>
<dbReference type="SMART" id="SM00448">
    <property type="entry name" value="REC"/>
    <property type="match status" value="1"/>
</dbReference>
<feature type="transmembrane region" description="Helical" evidence="10">
    <location>
        <begin position="12"/>
        <end position="35"/>
    </location>
</feature>
<evidence type="ECO:0000313" key="24">
    <source>
        <dbReference type="Proteomes" id="UP000284220"/>
    </source>
</evidence>
<dbReference type="PROSITE" id="PS50887">
    <property type="entry name" value="GGDEF"/>
    <property type="match status" value="1"/>
</dbReference>
<gene>
    <name evidence="14" type="primary">luxQ_1</name>
    <name evidence="20" type="ORF">DW021_00975</name>
    <name evidence="19" type="ORF">DW222_04180</name>
    <name evidence="18" type="ORF">DW272_04555</name>
    <name evidence="17" type="ORF">DW767_00595</name>
    <name evidence="16" type="ORF">DWY46_01915</name>
    <name evidence="15" type="ORF">DXB38_02285</name>
    <name evidence="14" type="ORF">ERS852394_01150</name>
</gene>
<evidence type="ECO:0000313" key="25">
    <source>
        <dbReference type="Proteomes" id="UP000284644"/>
    </source>
</evidence>
<evidence type="ECO:0000256" key="1">
    <source>
        <dbReference type="ARBA" id="ARBA00000085"/>
    </source>
</evidence>
<proteinExistence type="predicted"/>
<evidence type="ECO:0000259" key="11">
    <source>
        <dbReference type="PROSITE" id="PS50109"/>
    </source>
</evidence>
<dbReference type="SMART" id="SM00267">
    <property type="entry name" value="GGDEF"/>
    <property type="match status" value="1"/>
</dbReference>
<evidence type="ECO:0000256" key="5">
    <source>
        <dbReference type="ARBA" id="ARBA00022679"/>
    </source>
</evidence>
<evidence type="ECO:0000256" key="8">
    <source>
        <dbReference type="ARBA" id="ARBA00024867"/>
    </source>
</evidence>
<dbReference type="PROSITE" id="PS50110">
    <property type="entry name" value="RESPONSE_REGULATORY"/>
    <property type="match status" value="1"/>
</dbReference>
<dbReference type="Proteomes" id="UP000284024">
    <property type="component" value="Unassembled WGS sequence"/>
</dbReference>
<feature type="modified residue" description="4-aspartylphosphate" evidence="9">
    <location>
        <position position="980"/>
    </location>
</feature>
<dbReference type="Pfam" id="PF02518">
    <property type="entry name" value="HATPase_c"/>
    <property type="match status" value="1"/>
</dbReference>
<keyword evidence="5 14" id="KW-0808">Transferase</keyword>
<dbReference type="Proteomes" id="UP000284220">
    <property type="component" value="Unassembled WGS sequence"/>
</dbReference>
<accession>A0A174AY22</accession>
<dbReference type="EMBL" id="QRHZ01000002">
    <property type="protein sequence ID" value="RHG18563.1"/>
    <property type="molecule type" value="Genomic_DNA"/>
</dbReference>
<dbReference type="InterPro" id="IPR029787">
    <property type="entry name" value="Nucleotide_cyclase"/>
</dbReference>
<organism evidence="14 21">
    <name type="scientific">Blautia obeum</name>
    <dbReference type="NCBI Taxonomy" id="40520"/>
    <lineage>
        <taxon>Bacteria</taxon>
        <taxon>Bacillati</taxon>
        <taxon>Bacillota</taxon>
        <taxon>Clostridia</taxon>
        <taxon>Lachnospirales</taxon>
        <taxon>Lachnospiraceae</taxon>
        <taxon>Blautia</taxon>
    </lineage>
</organism>
<dbReference type="SMART" id="SM00387">
    <property type="entry name" value="HATPase_c"/>
    <property type="match status" value="1"/>
</dbReference>
<reference evidence="14 21" key="1">
    <citation type="submission" date="2015-09" db="EMBL/GenBank/DDBJ databases">
        <authorList>
            <consortium name="Pathogen Informatics"/>
        </authorList>
    </citation>
    <scope>NUCLEOTIDE SEQUENCE [LARGE SCALE GENOMIC DNA]</scope>
    <source>
        <strain evidence="14 21">2789STDY5608837</strain>
    </source>
</reference>
<evidence type="ECO:0000313" key="23">
    <source>
        <dbReference type="Proteomes" id="UP000284024"/>
    </source>
</evidence>
<evidence type="ECO:0000313" key="19">
    <source>
        <dbReference type="EMBL" id="RHH19997.1"/>
    </source>
</evidence>
<dbReference type="InterPro" id="IPR005467">
    <property type="entry name" value="His_kinase_dom"/>
</dbReference>
<evidence type="ECO:0000313" key="14">
    <source>
        <dbReference type="EMBL" id="CUN92386.1"/>
    </source>
</evidence>
<evidence type="ECO:0000313" key="15">
    <source>
        <dbReference type="EMBL" id="RGN89960.1"/>
    </source>
</evidence>
<evidence type="ECO:0000313" key="22">
    <source>
        <dbReference type="Proteomes" id="UP000261105"/>
    </source>
</evidence>
<dbReference type="InterPro" id="IPR001789">
    <property type="entry name" value="Sig_transdc_resp-reg_receiver"/>
</dbReference>
<evidence type="ECO:0000313" key="26">
    <source>
        <dbReference type="Proteomes" id="UP000285839"/>
    </source>
</evidence>
<dbReference type="InterPro" id="IPR043128">
    <property type="entry name" value="Rev_trsase/Diguanyl_cyclase"/>
</dbReference>
<dbReference type="SMART" id="SM00388">
    <property type="entry name" value="HisKA"/>
    <property type="match status" value="1"/>
</dbReference>
<dbReference type="GO" id="GO:0009927">
    <property type="term" value="F:histidine phosphotransfer kinase activity"/>
    <property type="evidence" value="ECO:0007669"/>
    <property type="project" value="TreeGrafter"/>
</dbReference>
<dbReference type="InterPro" id="IPR003594">
    <property type="entry name" value="HATPase_dom"/>
</dbReference>
<dbReference type="EMBL" id="CYZD01000004">
    <property type="protein sequence ID" value="CUN92386.1"/>
    <property type="molecule type" value="Genomic_DNA"/>
</dbReference>
<evidence type="ECO:0000259" key="12">
    <source>
        <dbReference type="PROSITE" id="PS50110"/>
    </source>
</evidence>
<dbReference type="SUPFAM" id="SSF47384">
    <property type="entry name" value="Homodimeric domain of signal transducing histidine kinase"/>
    <property type="match status" value="1"/>
</dbReference>
<keyword evidence="10" id="KW-0812">Transmembrane</keyword>
<dbReference type="RefSeq" id="WP_055065895.1">
    <property type="nucleotide sequence ID" value="NZ_CYZD01000004.1"/>
</dbReference>
<keyword evidence="6 14" id="KW-0418">Kinase</keyword>
<evidence type="ECO:0000313" key="21">
    <source>
        <dbReference type="Proteomes" id="UP000095409"/>
    </source>
</evidence>
<dbReference type="Proteomes" id="UP000095409">
    <property type="component" value="Unassembled WGS sequence"/>
</dbReference>
<dbReference type="Gene3D" id="3.30.70.270">
    <property type="match status" value="1"/>
</dbReference>
<comment type="function">
    <text evidence="8">May play the central regulatory role in sporulation. It may be an element of the effector pathway responsible for the activation of sporulation genes in response to nutritional stress. Spo0A may act in concert with spo0H (a sigma factor) to control the expression of some genes that are critical to the sporulation process.</text>
</comment>
<dbReference type="Pfam" id="PF00990">
    <property type="entry name" value="GGDEF"/>
    <property type="match status" value="1"/>
</dbReference>
<dbReference type="InterPro" id="IPR000160">
    <property type="entry name" value="GGDEF_dom"/>
</dbReference>
<feature type="domain" description="Histidine kinase" evidence="11">
    <location>
        <begin position="681"/>
        <end position="905"/>
    </location>
</feature>
<dbReference type="EMBL" id="QSJW01000001">
    <property type="protein sequence ID" value="RHE15691.1"/>
    <property type="molecule type" value="Genomic_DNA"/>
</dbReference>
<dbReference type="CDD" id="cd00082">
    <property type="entry name" value="HisKA"/>
    <property type="match status" value="1"/>
</dbReference>
<dbReference type="EMBL" id="QRUH01000001">
    <property type="protein sequence ID" value="RGR51393.1"/>
    <property type="molecule type" value="Genomic_DNA"/>
</dbReference>
<dbReference type="Proteomes" id="UP000261105">
    <property type="component" value="Unassembled WGS sequence"/>
</dbReference>
<evidence type="ECO:0000313" key="20">
    <source>
        <dbReference type="EMBL" id="RHL50272.1"/>
    </source>
</evidence>
<feature type="domain" description="GGDEF" evidence="13">
    <location>
        <begin position="226"/>
        <end position="358"/>
    </location>
</feature>
<evidence type="ECO:0000256" key="4">
    <source>
        <dbReference type="ARBA" id="ARBA00022553"/>
    </source>
</evidence>
<evidence type="ECO:0000259" key="13">
    <source>
        <dbReference type="PROSITE" id="PS50887"/>
    </source>
</evidence>
<keyword evidence="10" id="KW-0472">Membrane</keyword>
<dbReference type="Pfam" id="PF00512">
    <property type="entry name" value="HisKA"/>
    <property type="match status" value="1"/>
</dbReference>
<dbReference type="SUPFAM" id="SSF55874">
    <property type="entry name" value="ATPase domain of HSP90 chaperone/DNA topoisomerase II/histidine kinase"/>
    <property type="match status" value="1"/>
</dbReference>
<evidence type="ECO:0000313" key="18">
    <source>
        <dbReference type="EMBL" id="RHG18563.1"/>
    </source>
</evidence>
<dbReference type="Proteomes" id="UP000285839">
    <property type="component" value="Unassembled WGS sequence"/>
</dbReference>
<evidence type="ECO:0000256" key="9">
    <source>
        <dbReference type="PROSITE-ProRule" id="PRU00169"/>
    </source>
</evidence>
<dbReference type="SUPFAM" id="SSF52172">
    <property type="entry name" value="CheY-like"/>
    <property type="match status" value="1"/>
</dbReference>
<dbReference type="CDD" id="cd01949">
    <property type="entry name" value="GGDEF"/>
    <property type="match status" value="1"/>
</dbReference>
<dbReference type="SUPFAM" id="SSF55073">
    <property type="entry name" value="Nucleotide cyclase"/>
    <property type="match status" value="1"/>
</dbReference>
<dbReference type="EC" id="2.7.13.3" evidence="2"/>
<evidence type="ECO:0000256" key="3">
    <source>
        <dbReference type="ARBA" id="ARBA00018672"/>
    </source>
</evidence>
<dbReference type="PANTHER" id="PTHR43047:SF72">
    <property type="entry name" value="OSMOSENSING HISTIDINE PROTEIN KINASE SLN1"/>
    <property type="match status" value="1"/>
</dbReference>
<reference evidence="22 23" key="2">
    <citation type="submission" date="2018-08" db="EMBL/GenBank/DDBJ databases">
        <title>A genome reference for cultivated species of the human gut microbiota.</title>
        <authorList>
            <person name="Zou Y."/>
            <person name="Xue W."/>
            <person name="Luo G."/>
        </authorList>
    </citation>
    <scope>NUCLEOTIDE SEQUENCE [LARGE SCALE GENOMIC DNA]</scope>
    <source>
        <strain evidence="16 26">AF25-21</strain>
        <strain evidence="20 27">AF37-6AC</strain>
        <strain evidence="19 23">AM18-2AC</strain>
        <strain evidence="18 24">AM22-9LB</strain>
        <strain evidence="17 25">AM29-25AC</strain>
        <strain evidence="15 22">OM03-6</strain>
    </source>
</reference>
<dbReference type="InterPro" id="IPR036890">
    <property type="entry name" value="HATPase_C_sf"/>
</dbReference>
<dbReference type="AlphaFoldDB" id="A0A174AY22"/>
<evidence type="ECO:0000256" key="10">
    <source>
        <dbReference type="SAM" id="Phobius"/>
    </source>
</evidence>
<dbReference type="EMBL" id="QROS01000001">
    <property type="protein sequence ID" value="RHL50272.1"/>
    <property type="molecule type" value="Genomic_DNA"/>
</dbReference>
<sequence length="1056" mass="121028">MKKDKDKKLTYFLRAAMMVLTTILIVLFLVIMSMVGKIQGTARVVNYAGLVRGGTQRMVKLEISGAPQDKMYETISSYIEGLRNGSEKLNFVRLDDEDFQTKMDELEKYFDELRSEILLVREKGYENTEIIEKSEKFFQICDEAVGFAEVYSQKKATGLDHLEKIVLVDILGLVLIIATELIKVVRFAAQNKILQKKVYLDEATGLPNKNKCEEILNETEPIPVNELVAMCVFDLNNLRTINNNLGHDKGDEYIRSFAIQLREAVPEEFFAGRDGGDEFIAVLKGLDHEGVRKCLQNIRNQAAEYSRQHPEMPISYAAGYALSSDFEGSTMRELFRLADKNMYIDKNRAKMEEAAEKQRMNIRLLEEITEKGFQFTDCIYCDALLDQYYVLRASSRFFLAEDGSYSGAVEQIVQELGTDENRKSMRKKLQISYLAEQIKDKGEKLELPYQYRKEDSICRGRMTALFVNNTEDGRLHHFILGFEPFQNKNENTADERTRLNRYYEQLKQSIVENENYAEALLQTANAVYTVDLTNDKLENVYYHEAAFKVENDIQTPCSYSDYCNKRSRYVTEDTLENYRIVDSSFKLLKRFATGAKQVTVEYCETMGKENKPVWLQKTVLMSRDMVYDANTDKESSVVHGIVLFKNTSDFHEKEQQEKARLQMAYEEADSENRAKTEFMNRMSHDIRTPINGIMGMVDIIRKNRDDREKVDDSLDKIQLSTRHLLELVSDVLDMSKLEAGMFEIHEDVFDMNELMDEVAALVDAQLVESGITHCKHRSNIQHTALKGSSLQLRRIMVNLLSNAIKYNKSNGTIDTYAEELSCDGTTVWYEFKIVDTGIGMSEEFIKEQLFKPFTQEKNDARTLYRGTGLGMSIVKALLDKMGGSIEVESQLGEGSTFTFRLPFKVDENAIETKKEEQSSGEQKLEGKQILLVEDNEINMEIAEFYLKELGIVVDKAWNGKEAIDKFEESAPGTYDLILMDIMMPVMGGREAARRIRTLERPDAETVRIYAMTAQVSSESVHKCLASGMNGHIAKPIDESKLREILTRCESVKKQKD</sequence>
<evidence type="ECO:0000256" key="7">
    <source>
        <dbReference type="ARBA" id="ARBA00023012"/>
    </source>
</evidence>
<keyword evidence="7" id="KW-0902">Two-component regulatory system</keyword>
<dbReference type="InterPro" id="IPR036097">
    <property type="entry name" value="HisK_dim/P_sf"/>
</dbReference>
<protein>
    <recommendedName>
        <fullName evidence="3">Stage 0 sporulation protein A homolog</fullName>
        <ecNumber evidence="2">2.7.13.3</ecNumber>
    </recommendedName>
</protein>
<dbReference type="InterPro" id="IPR011006">
    <property type="entry name" value="CheY-like_superfamily"/>
</dbReference>
<dbReference type="InterPro" id="IPR004358">
    <property type="entry name" value="Sig_transdc_His_kin-like_C"/>
</dbReference>
<name>A0A174AY22_9FIRM</name>
<evidence type="ECO:0000313" key="27">
    <source>
        <dbReference type="Proteomes" id="UP000285897"/>
    </source>
</evidence>
<dbReference type="Proteomes" id="UP000285897">
    <property type="component" value="Unassembled WGS sequence"/>
</dbReference>
<dbReference type="PRINTS" id="PR00344">
    <property type="entry name" value="BCTRLSENSOR"/>
</dbReference>
<comment type="catalytic activity">
    <reaction evidence="1">
        <text>ATP + protein L-histidine = ADP + protein N-phospho-L-histidine.</text>
        <dbReference type="EC" id="2.7.13.3"/>
    </reaction>
</comment>